<evidence type="ECO:0000313" key="2">
    <source>
        <dbReference type="EMBL" id="MBD2194726.1"/>
    </source>
</evidence>
<dbReference type="InterPro" id="IPR029060">
    <property type="entry name" value="PIN-like_dom_sf"/>
</dbReference>
<evidence type="ECO:0000259" key="1">
    <source>
        <dbReference type="Pfam" id="PF01850"/>
    </source>
</evidence>
<protein>
    <submittedName>
        <fullName evidence="2">Type II toxin-antitoxin system VapC family toxin</fullName>
    </submittedName>
</protein>
<organism evidence="2 3">
    <name type="scientific">Calothrix parietina FACHB-288</name>
    <dbReference type="NCBI Taxonomy" id="2692896"/>
    <lineage>
        <taxon>Bacteria</taxon>
        <taxon>Bacillati</taxon>
        <taxon>Cyanobacteriota</taxon>
        <taxon>Cyanophyceae</taxon>
        <taxon>Nostocales</taxon>
        <taxon>Calotrichaceae</taxon>
        <taxon>Calothrix</taxon>
    </lineage>
</organism>
<comment type="caution">
    <text evidence="2">The sequence shown here is derived from an EMBL/GenBank/DDBJ whole genome shotgun (WGS) entry which is preliminary data.</text>
</comment>
<dbReference type="InterPro" id="IPR002716">
    <property type="entry name" value="PIN_dom"/>
</dbReference>
<accession>A0ABR8A6N1</accession>
<proteinExistence type="predicted"/>
<evidence type="ECO:0000313" key="3">
    <source>
        <dbReference type="Proteomes" id="UP000658514"/>
    </source>
</evidence>
<keyword evidence="3" id="KW-1185">Reference proteome</keyword>
<name>A0ABR8A6N1_9CYAN</name>
<gene>
    <name evidence="2" type="ORF">H6G24_04350</name>
</gene>
<dbReference type="CDD" id="cd09881">
    <property type="entry name" value="PIN_VapC4-5_FitB-like"/>
    <property type="match status" value="1"/>
</dbReference>
<feature type="domain" description="PIN" evidence="1">
    <location>
        <begin position="2"/>
        <end position="74"/>
    </location>
</feature>
<dbReference type="RefSeq" id="WP_190541958.1">
    <property type="nucleotide sequence ID" value="NZ_CAWPNO010000084.1"/>
</dbReference>
<dbReference type="Gene3D" id="3.40.50.1010">
    <property type="entry name" value="5'-nuclease"/>
    <property type="match status" value="1"/>
</dbReference>
<dbReference type="Pfam" id="PF01850">
    <property type="entry name" value="PIN"/>
    <property type="match status" value="1"/>
</dbReference>
<dbReference type="EMBL" id="JACJQH010000005">
    <property type="protein sequence ID" value="MBD2194726.1"/>
    <property type="molecule type" value="Genomic_DNA"/>
</dbReference>
<sequence length="114" mass="12865">MYLLDTNICIALLNENPLAITKFNRFFSQCYLSIIVVSELYKGIYCSQHVAKNLEILAQFTELLPVEPFHIELVLTVNCQPSTVNRQLSTVNCQLSTVNSPHDGLCNLQQFSGK</sequence>
<dbReference type="Proteomes" id="UP000658514">
    <property type="component" value="Unassembled WGS sequence"/>
</dbReference>
<dbReference type="SUPFAM" id="SSF88723">
    <property type="entry name" value="PIN domain-like"/>
    <property type="match status" value="1"/>
</dbReference>
<reference evidence="2 3" key="1">
    <citation type="journal article" date="2020" name="ISME J.">
        <title>Comparative genomics reveals insights into cyanobacterial evolution and habitat adaptation.</title>
        <authorList>
            <person name="Chen M.Y."/>
            <person name="Teng W.K."/>
            <person name="Zhao L."/>
            <person name="Hu C.X."/>
            <person name="Zhou Y.K."/>
            <person name="Han B.P."/>
            <person name="Song L.R."/>
            <person name="Shu W.S."/>
        </authorList>
    </citation>
    <scope>NUCLEOTIDE SEQUENCE [LARGE SCALE GENOMIC DNA]</scope>
    <source>
        <strain evidence="2 3">FACHB-288</strain>
    </source>
</reference>